<accession>A0A4U0V9R0</accession>
<evidence type="ECO:0000256" key="2">
    <source>
        <dbReference type="SAM" id="Phobius"/>
    </source>
</evidence>
<evidence type="ECO:0000259" key="3">
    <source>
        <dbReference type="Pfam" id="PF20237"/>
    </source>
</evidence>
<feature type="compositionally biased region" description="Basic and acidic residues" evidence="1">
    <location>
        <begin position="12"/>
        <end position="27"/>
    </location>
</feature>
<feature type="region of interest" description="Disordered" evidence="1">
    <location>
        <begin position="118"/>
        <end position="159"/>
    </location>
</feature>
<gene>
    <name evidence="4" type="ORF">B0A54_04169</name>
</gene>
<keyword evidence="2" id="KW-0812">Transmembrane</keyword>
<organism evidence="4 5">
    <name type="scientific">Friedmanniomyces endolithicus</name>
    <dbReference type="NCBI Taxonomy" id="329885"/>
    <lineage>
        <taxon>Eukaryota</taxon>
        <taxon>Fungi</taxon>
        <taxon>Dikarya</taxon>
        <taxon>Ascomycota</taxon>
        <taxon>Pezizomycotina</taxon>
        <taxon>Dothideomycetes</taxon>
        <taxon>Dothideomycetidae</taxon>
        <taxon>Mycosphaerellales</taxon>
        <taxon>Teratosphaeriaceae</taxon>
        <taxon>Friedmanniomyces</taxon>
    </lineage>
</organism>
<feature type="transmembrane region" description="Helical" evidence="2">
    <location>
        <begin position="351"/>
        <end position="371"/>
    </location>
</feature>
<feature type="compositionally biased region" description="Polar residues" evidence="1">
    <location>
        <begin position="85"/>
        <end position="104"/>
    </location>
</feature>
<feature type="domain" description="DUF6594" evidence="3">
    <location>
        <begin position="265"/>
        <end position="390"/>
    </location>
</feature>
<dbReference type="InterPro" id="IPR046529">
    <property type="entry name" value="DUF6594"/>
</dbReference>
<dbReference type="Proteomes" id="UP000310066">
    <property type="component" value="Unassembled WGS sequence"/>
</dbReference>
<feature type="region of interest" description="Disordered" evidence="1">
    <location>
        <begin position="1"/>
        <end position="104"/>
    </location>
</feature>
<proteinExistence type="predicted"/>
<evidence type="ECO:0000256" key="1">
    <source>
        <dbReference type="SAM" id="MobiDB-lite"/>
    </source>
</evidence>
<reference evidence="4 5" key="1">
    <citation type="submission" date="2017-03" db="EMBL/GenBank/DDBJ databases">
        <title>Genomes of endolithic fungi from Antarctica.</title>
        <authorList>
            <person name="Coleine C."/>
            <person name="Masonjones S."/>
            <person name="Stajich J.E."/>
        </authorList>
    </citation>
    <scope>NUCLEOTIDE SEQUENCE [LARGE SCALE GENOMIC DNA]</scope>
    <source>
        <strain evidence="4 5">CCFEE 5311</strain>
    </source>
</reference>
<keyword evidence="2" id="KW-0472">Membrane</keyword>
<comment type="caution">
    <text evidence="4">The sequence shown here is derived from an EMBL/GenBank/DDBJ whole genome shotgun (WGS) entry which is preliminary data.</text>
</comment>
<feature type="transmembrane region" description="Helical" evidence="2">
    <location>
        <begin position="326"/>
        <end position="345"/>
    </location>
</feature>
<protein>
    <recommendedName>
        <fullName evidence="3">DUF6594 domain-containing protein</fullName>
    </recommendedName>
</protein>
<dbReference type="AlphaFoldDB" id="A0A4U0V9R0"/>
<feature type="transmembrane region" description="Helical" evidence="2">
    <location>
        <begin position="378"/>
        <end position="395"/>
    </location>
</feature>
<feature type="compositionally biased region" description="Polar residues" evidence="1">
    <location>
        <begin position="30"/>
        <end position="41"/>
    </location>
</feature>
<evidence type="ECO:0000313" key="4">
    <source>
        <dbReference type="EMBL" id="TKA45630.1"/>
    </source>
</evidence>
<sequence>MSRSGVSSLDYDIEKATKFIRPSDRARSPRISNASQSSWRETQGRHRSRNYSRPSPPSSMGSIDRGHPMRRRRSSDDIPDRAQISHGQTPPTFNSQETPTSPASTRVPVFAQRAVQTAMLHNPPPIPPDSPTTDRRSRKSLGSTDVVDAAKSLPAPSHWSSTRSLMSMVRENADQEPTTFAHRVFEAGKPDLLYDLRTSKRLKDQRHGVLDLTTLQRMNQHVLQQKLVEQVKAIGDRGAWMEIGVTQTLHEYCTVVRDLEYMEQCALRGKNQDPFILSTAKPLECKLLEEAGLAWADPKKQAPHIGPDRLDYTARQSRLHQTMRRLLMAFVGGLALIAPFLIMFLVAGQVARLACTCAFMVAFALGITFGTELEADKVGLATAAYAAALVVFVGTNPPAWQYG</sequence>
<evidence type="ECO:0000313" key="5">
    <source>
        <dbReference type="Proteomes" id="UP000310066"/>
    </source>
</evidence>
<name>A0A4U0V9R0_9PEZI</name>
<dbReference type="EMBL" id="NAJP01000011">
    <property type="protein sequence ID" value="TKA45630.1"/>
    <property type="molecule type" value="Genomic_DNA"/>
</dbReference>
<dbReference type="STRING" id="329885.A0A4U0V9R0"/>
<dbReference type="Pfam" id="PF20237">
    <property type="entry name" value="DUF6594"/>
    <property type="match status" value="1"/>
</dbReference>
<dbReference type="OrthoDB" id="3546297at2759"/>
<keyword evidence="2" id="KW-1133">Transmembrane helix</keyword>